<feature type="domain" description="Phosphatidic acid phosphatase type 2/haloperoxidase" evidence="1">
    <location>
        <begin position="320"/>
        <end position="436"/>
    </location>
</feature>
<dbReference type="AlphaFoldDB" id="A0A2S5A4U1"/>
<dbReference type="Pfam" id="PF01569">
    <property type="entry name" value="PAP2"/>
    <property type="match status" value="1"/>
</dbReference>
<keyword evidence="3" id="KW-1185">Reference proteome</keyword>
<proteinExistence type="predicted"/>
<dbReference type="InterPro" id="IPR000326">
    <property type="entry name" value="PAP2/HPO"/>
</dbReference>
<dbReference type="Proteomes" id="UP000236893">
    <property type="component" value="Unassembled WGS sequence"/>
</dbReference>
<dbReference type="OrthoDB" id="9780455at2"/>
<gene>
    <name evidence="2" type="ORF">C3K47_07265</name>
</gene>
<name>A0A2S5A4U1_9SPHI</name>
<dbReference type="CDD" id="cd03398">
    <property type="entry name" value="PAP2_haloperoxidase"/>
    <property type="match status" value="1"/>
</dbReference>
<dbReference type="PROSITE" id="PS51257">
    <property type="entry name" value="PROKAR_LIPOPROTEIN"/>
    <property type="match status" value="1"/>
</dbReference>
<comment type="caution">
    <text evidence="2">The sequence shown here is derived from an EMBL/GenBank/DDBJ whole genome shotgun (WGS) entry which is preliminary data.</text>
</comment>
<sequence length="444" mass="49099">MKYNGLRFSLFIFFAILFFQSCKKSDDVVPPSTVDASNWGSFVPVSWYNMELKLIKETPGFAPPVAARAIAYTSIALHETVVRGIPNGTSLSGQLEGLNYLPYNDPELRYNWAIAANAAMADMLRNLFGNASADNIALIDQIEVENQLDLTSTEFSQEDIDRSVDFGKRMANAIYLWSASDKGQAAYLNNFPSSYVPPSGNGLWVPTPPLFQSALLPFWGNNRLLYPENKKITTQITAPPAYSIDHNSDLYKAANLVYQTVNSLSQEQVYIANYWADAGGTFTPAGHMLAITTQLVKDNNLTLDKASQLFAQVGIALNDAAIVCWNCKYKYNLLRPVTYIRNNIDPTWTSKIGTPPFPSYISGHASFTGATSTILSAYFGNDFSFTDNQKVDDGFSPRSFNTFEEMANEAAISRVYGGIHYDFDTNIGMNAGKAVAQKVLTLKF</sequence>
<dbReference type="RefSeq" id="WP_103788463.1">
    <property type="nucleotide sequence ID" value="NZ_PQVF01000004.1"/>
</dbReference>
<evidence type="ECO:0000313" key="3">
    <source>
        <dbReference type="Proteomes" id="UP000236893"/>
    </source>
</evidence>
<accession>A0A2S5A4U1</accession>
<dbReference type="SUPFAM" id="SSF48317">
    <property type="entry name" value="Acid phosphatase/Vanadium-dependent haloperoxidase"/>
    <property type="match status" value="1"/>
</dbReference>
<evidence type="ECO:0000259" key="1">
    <source>
        <dbReference type="Pfam" id="PF01569"/>
    </source>
</evidence>
<dbReference type="InterPro" id="IPR052559">
    <property type="entry name" value="V-haloperoxidase"/>
</dbReference>
<protein>
    <submittedName>
        <fullName evidence="2">PA-phosphatase</fullName>
    </submittedName>
</protein>
<dbReference type="PANTHER" id="PTHR34599:SF1">
    <property type="entry name" value="PHOSPHATIDIC ACID PHOSPHATASE TYPE 2_HALOPEROXIDASE DOMAIN-CONTAINING PROTEIN"/>
    <property type="match status" value="1"/>
</dbReference>
<organism evidence="2 3">
    <name type="scientific">Solitalea longa</name>
    <dbReference type="NCBI Taxonomy" id="2079460"/>
    <lineage>
        <taxon>Bacteria</taxon>
        <taxon>Pseudomonadati</taxon>
        <taxon>Bacteroidota</taxon>
        <taxon>Sphingobacteriia</taxon>
        <taxon>Sphingobacteriales</taxon>
        <taxon>Sphingobacteriaceae</taxon>
        <taxon>Solitalea</taxon>
    </lineage>
</organism>
<dbReference type="InterPro" id="IPR036938">
    <property type="entry name" value="PAP2/HPO_sf"/>
</dbReference>
<dbReference type="PANTHER" id="PTHR34599">
    <property type="entry name" value="PEROXIDASE-RELATED"/>
    <property type="match status" value="1"/>
</dbReference>
<dbReference type="Gene3D" id="1.10.606.20">
    <property type="match status" value="1"/>
</dbReference>
<reference evidence="2 3" key="1">
    <citation type="submission" date="2018-01" db="EMBL/GenBank/DDBJ databases">
        <authorList>
            <person name="Gaut B.S."/>
            <person name="Morton B.R."/>
            <person name="Clegg M.T."/>
            <person name="Duvall M.R."/>
        </authorList>
    </citation>
    <scope>NUCLEOTIDE SEQUENCE [LARGE SCALE GENOMIC DNA]</scope>
    <source>
        <strain evidence="2 3">HR-AV</strain>
    </source>
</reference>
<evidence type="ECO:0000313" key="2">
    <source>
        <dbReference type="EMBL" id="POY37556.1"/>
    </source>
</evidence>
<dbReference type="EMBL" id="PQVF01000004">
    <property type="protein sequence ID" value="POY37556.1"/>
    <property type="molecule type" value="Genomic_DNA"/>
</dbReference>